<dbReference type="KEGG" id="lbe:MOO44_04485"/>
<dbReference type="Proteomes" id="UP000831181">
    <property type="component" value="Chromosome"/>
</dbReference>
<evidence type="ECO:0000256" key="1">
    <source>
        <dbReference type="ARBA" id="ARBA00023125"/>
    </source>
</evidence>
<protein>
    <submittedName>
        <fullName evidence="4">TetR/AcrR family transcriptional regulator</fullName>
    </submittedName>
</protein>
<evidence type="ECO:0000256" key="2">
    <source>
        <dbReference type="PROSITE-ProRule" id="PRU00335"/>
    </source>
</evidence>
<evidence type="ECO:0000313" key="4">
    <source>
        <dbReference type="EMBL" id="UQS87415.1"/>
    </source>
</evidence>
<sequence length="181" mass="20790">MLKTKRIVAEAYLRLVLRNTILNVSNDDIINESGVSRGTYYNNFGSQQEILDYVQNTMVAEFVDPIRDRLAALDDDVDFDQAVSEIAQVSVPLIYDHQDRIQFLNQCSLNNIWEKPLLQAFKQFISKKLPSDKLNSKNLNIMMNYIIIIIGAWITEPEPADPDTFIAEFNQLYKQTITGLI</sequence>
<dbReference type="PANTHER" id="PTHR43479:SF11">
    <property type="entry name" value="ACREF_ENVCD OPERON REPRESSOR-RELATED"/>
    <property type="match status" value="1"/>
</dbReference>
<evidence type="ECO:0000313" key="5">
    <source>
        <dbReference type="Proteomes" id="UP000831181"/>
    </source>
</evidence>
<feature type="domain" description="HTH tetR-type" evidence="3">
    <location>
        <begin position="2"/>
        <end position="62"/>
    </location>
</feature>
<dbReference type="InterPro" id="IPR009057">
    <property type="entry name" value="Homeodomain-like_sf"/>
</dbReference>
<dbReference type="RefSeq" id="WP_260117222.1">
    <property type="nucleotide sequence ID" value="NZ_CP093361.1"/>
</dbReference>
<dbReference type="SUPFAM" id="SSF46689">
    <property type="entry name" value="Homeodomain-like"/>
    <property type="match status" value="1"/>
</dbReference>
<dbReference type="GO" id="GO:0003677">
    <property type="term" value="F:DNA binding"/>
    <property type="evidence" value="ECO:0007669"/>
    <property type="project" value="UniProtKB-UniRule"/>
</dbReference>
<keyword evidence="1 2" id="KW-0238">DNA-binding</keyword>
<dbReference type="Gene3D" id="1.10.357.10">
    <property type="entry name" value="Tetracycline Repressor, domain 2"/>
    <property type="match status" value="1"/>
</dbReference>
<dbReference type="PANTHER" id="PTHR43479">
    <property type="entry name" value="ACREF/ENVCD OPERON REPRESSOR-RELATED"/>
    <property type="match status" value="1"/>
</dbReference>
<organism evidence="4 5">
    <name type="scientific">Nicoliella spurrieriana</name>
    <dbReference type="NCBI Taxonomy" id="2925830"/>
    <lineage>
        <taxon>Bacteria</taxon>
        <taxon>Bacillati</taxon>
        <taxon>Bacillota</taxon>
        <taxon>Bacilli</taxon>
        <taxon>Lactobacillales</taxon>
        <taxon>Lactobacillaceae</taxon>
        <taxon>Nicoliella</taxon>
    </lineage>
</organism>
<dbReference type="InterPro" id="IPR001647">
    <property type="entry name" value="HTH_TetR"/>
</dbReference>
<keyword evidence="5" id="KW-1185">Reference proteome</keyword>
<name>A0A976RT70_9LACO</name>
<reference evidence="4" key="1">
    <citation type="journal article" date="2022" name="Int. J. Syst. Evol. Microbiol.">
        <title>Apilactobacillus apisilvae sp. nov., Nicolia spurrieriana gen. nov. sp. nov., Bombilactobacillus folatiphilus sp. nov. and Bombilactobacillus thymidiniphilus sp. nov., four new lactic acid bacterial isolates from stingless bees Tetragonula carbonaria and Austroplebeia australis.</title>
        <authorList>
            <person name="Oliphant S.A."/>
            <person name="Watson-Haigh N.S."/>
            <person name="Sumby K.M."/>
            <person name="Gardner J."/>
            <person name="Groom S."/>
            <person name="Jiranek V."/>
        </authorList>
    </citation>
    <scope>NUCLEOTIDE SEQUENCE</scope>
    <source>
        <strain evidence="4">SGEP1_A5</strain>
    </source>
</reference>
<feature type="DNA-binding region" description="H-T-H motif" evidence="2">
    <location>
        <begin position="25"/>
        <end position="44"/>
    </location>
</feature>
<dbReference type="EMBL" id="CP093361">
    <property type="protein sequence ID" value="UQS87415.1"/>
    <property type="molecule type" value="Genomic_DNA"/>
</dbReference>
<dbReference type="PROSITE" id="PS50977">
    <property type="entry name" value="HTH_TETR_2"/>
    <property type="match status" value="1"/>
</dbReference>
<evidence type="ECO:0000259" key="3">
    <source>
        <dbReference type="PROSITE" id="PS50977"/>
    </source>
</evidence>
<accession>A0A976RT70</accession>
<dbReference type="AlphaFoldDB" id="A0A976RT70"/>
<proteinExistence type="predicted"/>
<dbReference type="InterPro" id="IPR050624">
    <property type="entry name" value="HTH-type_Tx_Regulator"/>
</dbReference>
<gene>
    <name evidence="4" type="ORF">MOO44_04485</name>
</gene>